<dbReference type="KEGG" id="mpz:Marpi_2121"/>
<dbReference type="SUPFAM" id="SSF54447">
    <property type="entry name" value="ssDNA-binding transcriptional regulator domain"/>
    <property type="match status" value="1"/>
</dbReference>
<geneLocation type="plasmid" evidence="2 3">
    <name>pMARPI01</name>
</geneLocation>
<dbReference type="AlphaFoldDB" id="H2J8G4"/>
<accession>H2J8G4</accession>
<sequence length="67" mass="7862">MKEFDKNTREKVRIFIEEYAGKQLLHIRVFYQDLDGEWKPTKKGISLRLELAEKVLRGALDELKAGV</sequence>
<feature type="domain" description="Transcriptional coactivator p15 (PC4) C-terminal" evidence="1">
    <location>
        <begin position="7"/>
        <end position="56"/>
    </location>
</feature>
<dbReference type="OrthoDB" id="47316at2"/>
<dbReference type="InterPro" id="IPR003173">
    <property type="entry name" value="PC4_C"/>
</dbReference>
<gene>
    <name evidence="2" type="ordered locus">Marpi_2121</name>
</gene>
<dbReference type="GO" id="GO:0006355">
    <property type="term" value="P:regulation of DNA-templated transcription"/>
    <property type="evidence" value="ECO:0007669"/>
    <property type="project" value="InterPro"/>
</dbReference>
<keyword evidence="2" id="KW-0614">Plasmid</keyword>
<dbReference type="EMBL" id="CP003258">
    <property type="protein sequence ID" value="AEX86495.1"/>
    <property type="molecule type" value="Genomic_DNA"/>
</dbReference>
<evidence type="ECO:0000259" key="1">
    <source>
        <dbReference type="Pfam" id="PF02229"/>
    </source>
</evidence>
<dbReference type="RefSeq" id="WP_014293685.1">
    <property type="nucleotide sequence ID" value="NC_016748.1"/>
</dbReference>
<proteinExistence type="predicted"/>
<reference evidence="3" key="2">
    <citation type="submission" date="2012-01" db="EMBL/GenBank/DDBJ databases">
        <title>Complete sequence of plasmid of Marinitoga piezophila KA3.</title>
        <authorList>
            <person name="Lucas S."/>
            <person name="Han J."/>
            <person name="Lapidus A."/>
            <person name="Cheng J.-F."/>
            <person name="Goodwin L."/>
            <person name="Pitluck S."/>
            <person name="Peters L."/>
            <person name="Mikhailova N."/>
            <person name="Teshima H."/>
            <person name="Detter J.C."/>
            <person name="Han C."/>
            <person name="Tapia R."/>
            <person name="Land M."/>
            <person name="Hauser L."/>
            <person name="Kyrpides N."/>
            <person name="Ivanova N."/>
            <person name="Pagani I."/>
            <person name="Jebbar M."/>
            <person name="Vannier P."/>
            <person name="Oger P."/>
            <person name="Cario A."/>
            <person name="Bartlett D."/>
            <person name="Noll K.M."/>
            <person name="Woyke T."/>
        </authorList>
    </citation>
    <scope>NUCLEOTIDE SEQUENCE [LARGE SCALE GENOMIC DNA]</scope>
    <source>
        <strain evidence="3">DSM 14283 / JCM 11233 / KA3</strain>
        <plasmid evidence="3">pMARPI01</plasmid>
    </source>
</reference>
<reference evidence="2 3" key="1">
    <citation type="journal article" date="2012" name="J. Bacteriol.">
        <title>Complete Genome Sequence of the Thermophilic, Piezophilic, Heterotrophic Bacterium Marinitoga piezophila KA3.</title>
        <authorList>
            <person name="Lucas S."/>
            <person name="Han J."/>
            <person name="Lapidus A."/>
            <person name="Cheng J.F."/>
            <person name="Goodwin L.A."/>
            <person name="Pitluck S."/>
            <person name="Peters L."/>
            <person name="Mikhailova N."/>
            <person name="Teshima H."/>
            <person name="Detter J.C."/>
            <person name="Han C."/>
            <person name="Tapia R."/>
            <person name="Land M."/>
            <person name="Hauser L."/>
            <person name="Kyrpides N.C."/>
            <person name="Ivanova N."/>
            <person name="Pagani I."/>
            <person name="Vannier P."/>
            <person name="Oger P."/>
            <person name="Bartlett D.H."/>
            <person name="Noll K.M."/>
            <person name="Woyke T."/>
            <person name="Jebbar M."/>
        </authorList>
    </citation>
    <scope>NUCLEOTIDE SEQUENCE [LARGE SCALE GENOMIC DNA]</scope>
    <source>
        <strain evidence="3">DSM 14283 / JCM 11233 / KA3</strain>
        <plasmid evidence="2 3">pMARPI01</plasmid>
    </source>
</reference>
<name>H2J8G4_MARPK</name>
<evidence type="ECO:0000313" key="2">
    <source>
        <dbReference type="EMBL" id="AEX86495.1"/>
    </source>
</evidence>
<organism evidence="2 3">
    <name type="scientific">Marinitoga piezophila (strain DSM 14283 / JCM 11233 / KA3)</name>
    <dbReference type="NCBI Taxonomy" id="443254"/>
    <lineage>
        <taxon>Bacteria</taxon>
        <taxon>Thermotogati</taxon>
        <taxon>Thermotogota</taxon>
        <taxon>Thermotogae</taxon>
        <taxon>Petrotogales</taxon>
        <taxon>Petrotogaceae</taxon>
        <taxon>Marinitoga</taxon>
    </lineage>
</organism>
<dbReference type="HOGENOM" id="CLU_104273_4_2_0"/>
<evidence type="ECO:0000313" key="3">
    <source>
        <dbReference type="Proteomes" id="UP000007161"/>
    </source>
</evidence>
<dbReference type="InterPro" id="IPR009044">
    <property type="entry name" value="ssDNA-bd_transcriptional_reg"/>
</dbReference>
<dbReference type="Proteomes" id="UP000007161">
    <property type="component" value="Plasmid pMARPI01"/>
</dbReference>
<keyword evidence="3" id="KW-1185">Reference proteome</keyword>
<dbReference type="Pfam" id="PF02229">
    <property type="entry name" value="PC4"/>
    <property type="match status" value="1"/>
</dbReference>
<dbReference type="Gene3D" id="2.30.31.10">
    <property type="entry name" value="Transcriptional Coactivator Pc4, Chain A"/>
    <property type="match status" value="1"/>
</dbReference>
<protein>
    <submittedName>
        <fullName evidence="2">Transcriptional Coactivator p15 (PC4)</fullName>
    </submittedName>
</protein>
<dbReference type="GO" id="GO:0003677">
    <property type="term" value="F:DNA binding"/>
    <property type="evidence" value="ECO:0007669"/>
    <property type="project" value="InterPro"/>
</dbReference>